<evidence type="ECO:0000313" key="1">
    <source>
        <dbReference type="EMBL" id="GLX85560.1"/>
    </source>
</evidence>
<dbReference type="EMBL" id="BSSV01000003">
    <property type="protein sequence ID" value="GLX85560.1"/>
    <property type="molecule type" value="Genomic_DNA"/>
</dbReference>
<sequence>MATKLEEKRHFLEIFNLITSKGTKSSRGYELDGITAWHDFDGYTCWLSYKDVTITILFHGKYKLDFDKEETFDLFNKKVTRMLLSHR</sequence>
<organism evidence="1 2">
    <name type="scientific">Thalassotalea loyana</name>
    <dbReference type="NCBI Taxonomy" id="280483"/>
    <lineage>
        <taxon>Bacteria</taxon>
        <taxon>Pseudomonadati</taxon>
        <taxon>Pseudomonadota</taxon>
        <taxon>Gammaproteobacteria</taxon>
        <taxon>Alteromonadales</taxon>
        <taxon>Colwelliaceae</taxon>
        <taxon>Thalassotalea</taxon>
    </lineage>
</organism>
<reference evidence="1 2" key="1">
    <citation type="submission" date="2023-03" db="EMBL/GenBank/DDBJ databases">
        <title>Thalassotalea loyana LMG 22536T draft genome sequence.</title>
        <authorList>
            <person name="Sawabe T."/>
        </authorList>
    </citation>
    <scope>NUCLEOTIDE SEQUENCE [LARGE SCALE GENOMIC DNA]</scope>
    <source>
        <strain evidence="1 2">LMG 22536</strain>
    </source>
</reference>
<comment type="caution">
    <text evidence="1">The sequence shown here is derived from an EMBL/GenBank/DDBJ whole genome shotgun (WGS) entry which is preliminary data.</text>
</comment>
<proteinExistence type="predicted"/>
<evidence type="ECO:0008006" key="3">
    <source>
        <dbReference type="Google" id="ProtNLM"/>
    </source>
</evidence>
<accession>A0ABQ6HBQ4</accession>
<evidence type="ECO:0000313" key="2">
    <source>
        <dbReference type="Proteomes" id="UP001157134"/>
    </source>
</evidence>
<dbReference type="InterPro" id="IPR021432">
    <property type="entry name" value="DUF3081"/>
</dbReference>
<dbReference type="Pfam" id="PF11280">
    <property type="entry name" value="DUF3081"/>
    <property type="match status" value="1"/>
</dbReference>
<dbReference type="Proteomes" id="UP001157134">
    <property type="component" value="Unassembled WGS sequence"/>
</dbReference>
<dbReference type="RefSeq" id="WP_284297781.1">
    <property type="nucleotide sequence ID" value="NZ_BSSV01000003.1"/>
</dbReference>
<name>A0ABQ6HBQ4_9GAMM</name>
<protein>
    <recommendedName>
        <fullName evidence="3">DUF3081 domain-containing protein</fullName>
    </recommendedName>
</protein>
<gene>
    <name evidence="1" type="ORF">tloyanaT_18120</name>
</gene>
<keyword evidence="2" id="KW-1185">Reference proteome</keyword>